<evidence type="ECO:0000313" key="3">
    <source>
        <dbReference type="Proteomes" id="UP000017836"/>
    </source>
</evidence>
<dbReference type="Proteomes" id="UP000017836">
    <property type="component" value="Unassembled WGS sequence"/>
</dbReference>
<accession>U5D1W3</accession>
<feature type="region of interest" description="Disordered" evidence="1">
    <location>
        <begin position="1"/>
        <end position="30"/>
    </location>
</feature>
<dbReference type="Gramene" id="ERN16419">
    <property type="protein sequence ID" value="ERN16419"/>
    <property type="gene ID" value="AMTR_s00052p00155320"/>
</dbReference>
<organism evidence="2 3">
    <name type="scientific">Amborella trichopoda</name>
    <dbReference type="NCBI Taxonomy" id="13333"/>
    <lineage>
        <taxon>Eukaryota</taxon>
        <taxon>Viridiplantae</taxon>
        <taxon>Streptophyta</taxon>
        <taxon>Embryophyta</taxon>
        <taxon>Tracheophyta</taxon>
        <taxon>Spermatophyta</taxon>
        <taxon>Magnoliopsida</taxon>
        <taxon>Amborellales</taxon>
        <taxon>Amborellaceae</taxon>
        <taxon>Amborella</taxon>
    </lineage>
</organism>
<proteinExistence type="predicted"/>
<sequence length="116" mass="13193">MRIYVDSLPTGDPQPNVPPPSTSTKVQPWDSRGKATNYTVREESYIIDPFSLIFLCIILATRMIPREAILQEPLRDISMPAIQNDQGHLTPSESQTWHQDIMMTITPEILEEFALP</sequence>
<evidence type="ECO:0000313" key="2">
    <source>
        <dbReference type="EMBL" id="ERN16419.1"/>
    </source>
</evidence>
<name>U5D1W3_AMBTC</name>
<evidence type="ECO:0000256" key="1">
    <source>
        <dbReference type="SAM" id="MobiDB-lite"/>
    </source>
</evidence>
<dbReference type="EMBL" id="KI392446">
    <property type="protein sequence ID" value="ERN16419.1"/>
    <property type="molecule type" value="Genomic_DNA"/>
</dbReference>
<reference evidence="3" key="1">
    <citation type="journal article" date="2013" name="Science">
        <title>The Amborella genome and the evolution of flowering plants.</title>
        <authorList>
            <consortium name="Amborella Genome Project"/>
        </authorList>
    </citation>
    <scope>NUCLEOTIDE SEQUENCE [LARGE SCALE GENOMIC DNA]</scope>
</reference>
<gene>
    <name evidence="2" type="ORF">AMTR_s00052p00155320</name>
</gene>
<dbReference type="HOGENOM" id="CLU_162916_0_0_1"/>
<protein>
    <submittedName>
        <fullName evidence="2">Uncharacterized protein</fullName>
    </submittedName>
</protein>
<keyword evidence="3" id="KW-1185">Reference proteome</keyword>
<dbReference type="AlphaFoldDB" id="U5D1W3"/>